<accession>A0ABV8X8A6</accession>
<comment type="caution">
    <text evidence="1">The sequence shown here is derived from an EMBL/GenBank/DDBJ whole genome shotgun (WGS) entry which is preliminary data.</text>
</comment>
<keyword evidence="2" id="KW-1185">Reference proteome</keyword>
<dbReference type="Pfam" id="PF07485">
    <property type="entry name" value="DUF1529"/>
    <property type="match status" value="1"/>
</dbReference>
<dbReference type="RefSeq" id="WP_378155956.1">
    <property type="nucleotide sequence ID" value="NZ_JBHSEC010000019.1"/>
</dbReference>
<dbReference type="InterPro" id="IPR011094">
    <property type="entry name" value="Uncharacterised_LppY/LpqO"/>
</dbReference>
<reference evidence="2" key="1">
    <citation type="journal article" date="2019" name="Int. J. Syst. Evol. Microbiol.">
        <title>The Global Catalogue of Microorganisms (GCM) 10K type strain sequencing project: providing services to taxonomists for standard genome sequencing and annotation.</title>
        <authorList>
            <consortium name="The Broad Institute Genomics Platform"/>
            <consortium name="The Broad Institute Genome Sequencing Center for Infectious Disease"/>
            <person name="Wu L."/>
            <person name="Ma J."/>
        </authorList>
    </citation>
    <scope>NUCLEOTIDE SEQUENCE [LARGE SCALE GENOMIC DNA]</scope>
    <source>
        <strain evidence="2">CCUG 59778</strain>
    </source>
</reference>
<evidence type="ECO:0000313" key="2">
    <source>
        <dbReference type="Proteomes" id="UP001595817"/>
    </source>
</evidence>
<name>A0ABV8X8A6_9LACT</name>
<organism evidence="1 2">
    <name type="scientific">Chungangia koreensis</name>
    <dbReference type="NCBI Taxonomy" id="752657"/>
    <lineage>
        <taxon>Bacteria</taxon>
        <taxon>Bacillati</taxon>
        <taxon>Bacillota</taxon>
        <taxon>Bacilli</taxon>
        <taxon>Lactobacillales</taxon>
        <taxon>Chungangia</taxon>
    </lineage>
</organism>
<gene>
    <name evidence="1" type="ORF">ACFOZY_12535</name>
</gene>
<proteinExistence type="predicted"/>
<dbReference type="Proteomes" id="UP001595817">
    <property type="component" value="Unassembled WGS sequence"/>
</dbReference>
<dbReference type="EMBL" id="JBHSEC010000019">
    <property type="protein sequence ID" value="MFC4411249.1"/>
    <property type="molecule type" value="Genomic_DNA"/>
</dbReference>
<sequence length="130" mass="14772">MTDFKELCQQFSSILGGELNIKKGVCTVQKKRSHINVKIMGRPANSVLQSFCSFESIDHQGKALNLGEIALLQEEVYPFTWSLQRSGIILTALHNHWLFDNPRILYAHFISVEDPLSFAHKVAEAFQLLK</sequence>
<evidence type="ECO:0000313" key="1">
    <source>
        <dbReference type="EMBL" id="MFC4411249.1"/>
    </source>
</evidence>
<protein>
    <submittedName>
        <fullName evidence="1">DUF1259 domain-containing protein</fullName>
    </submittedName>
</protein>